<organism evidence="3 4">
    <name type="scientific">Datura stramonium</name>
    <name type="common">Jimsonweed</name>
    <name type="synonym">Common thornapple</name>
    <dbReference type="NCBI Taxonomy" id="4076"/>
    <lineage>
        <taxon>Eukaryota</taxon>
        <taxon>Viridiplantae</taxon>
        <taxon>Streptophyta</taxon>
        <taxon>Embryophyta</taxon>
        <taxon>Tracheophyta</taxon>
        <taxon>Spermatophyta</taxon>
        <taxon>Magnoliopsida</taxon>
        <taxon>eudicotyledons</taxon>
        <taxon>Gunneridae</taxon>
        <taxon>Pentapetalae</taxon>
        <taxon>asterids</taxon>
        <taxon>lamiids</taxon>
        <taxon>Solanales</taxon>
        <taxon>Solanaceae</taxon>
        <taxon>Solanoideae</taxon>
        <taxon>Datureae</taxon>
        <taxon>Datura</taxon>
    </lineage>
</organism>
<feature type="coiled-coil region" evidence="1">
    <location>
        <begin position="39"/>
        <end position="66"/>
    </location>
</feature>
<comment type="caution">
    <text evidence="3">The sequence shown here is derived from an EMBL/GenBank/DDBJ whole genome shotgun (WGS) entry which is preliminary data.</text>
</comment>
<gene>
    <name evidence="3" type="ORF">HAX54_015368</name>
</gene>
<protein>
    <submittedName>
        <fullName evidence="3">Uncharacterized protein</fullName>
    </submittedName>
</protein>
<proteinExistence type="predicted"/>
<dbReference type="EMBL" id="JACEIK010000198">
    <property type="protein sequence ID" value="MCD7452179.1"/>
    <property type="molecule type" value="Genomic_DNA"/>
</dbReference>
<sequence>MVVIEEPLGEPGAIAKRSKGKSVEEASSKDKRNVGKDLVLELQNENALLKAENTALKKQLEDLTQQMLCDQHAANKRLSNLLSEL</sequence>
<evidence type="ECO:0000256" key="1">
    <source>
        <dbReference type="SAM" id="Coils"/>
    </source>
</evidence>
<dbReference type="Proteomes" id="UP000823775">
    <property type="component" value="Unassembled WGS sequence"/>
</dbReference>
<accession>A0ABS8RZF4</accession>
<name>A0ABS8RZF4_DATST</name>
<reference evidence="3 4" key="1">
    <citation type="journal article" date="2021" name="BMC Genomics">
        <title>Datura genome reveals duplications of psychoactive alkaloid biosynthetic genes and high mutation rate following tissue culture.</title>
        <authorList>
            <person name="Rajewski A."/>
            <person name="Carter-House D."/>
            <person name="Stajich J."/>
            <person name="Litt A."/>
        </authorList>
    </citation>
    <scope>NUCLEOTIDE SEQUENCE [LARGE SCALE GENOMIC DNA]</scope>
    <source>
        <strain evidence="3">AR-01</strain>
    </source>
</reference>
<keyword evidence="1" id="KW-0175">Coiled coil</keyword>
<evidence type="ECO:0000313" key="4">
    <source>
        <dbReference type="Proteomes" id="UP000823775"/>
    </source>
</evidence>
<feature type="region of interest" description="Disordered" evidence="2">
    <location>
        <begin position="1"/>
        <end position="31"/>
    </location>
</feature>
<evidence type="ECO:0000256" key="2">
    <source>
        <dbReference type="SAM" id="MobiDB-lite"/>
    </source>
</evidence>
<feature type="compositionally biased region" description="Basic and acidic residues" evidence="2">
    <location>
        <begin position="21"/>
        <end position="31"/>
    </location>
</feature>
<evidence type="ECO:0000313" key="3">
    <source>
        <dbReference type="EMBL" id="MCD7452179.1"/>
    </source>
</evidence>
<keyword evidence="4" id="KW-1185">Reference proteome</keyword>
<dbReference type="Gene3D" id="6.10.250.2730">
    <property type="match status" value="1"/>
</dbReference>